<keyword evidence="2" id="KW-1185">Reference proteome</keyword>
<name>A0AAV4RXM7_CAEEX</name>
<organism evidence="1 2">
    <name type="scientific">Caerostris extrusa</name>
    <name type="common">Bark spider</name>
    <name type="synonym">Caerostris bankana</name>
    <dbReference type="NCBI Taxonomy" id="172846"/>
    <lineage>
        <taxon>Eukaryota</taxon>
        <taxon>Metazoa</taxon>
        <taxon>Ecdysozoa</taxon>
        <taxon>Arthropoda</taxon>
        <taxon>Chelicerata</taxon>
        <taxon>Arachnida</taxon>
        <taxon>Araneae</taxon>
        <taxon>Araneomorphae</taxon>
        <taxon>Entelegynae</taxon>
        <taxon>Araneoidea</taxon>
        <taxon>Araneidae</taxon>
        <taxon>Caerostris</taxon>
    </lineage>
</organism>
<protein>
    <submittedName>
        <fullName evidence="1">Uncharacterized protein</fullName>
    </submittedName>
</protein>
<dbReference type="Proteomes" id="UP001054945">
    <property type="component" value="Unassembled WGS sequence"/>
</dbReference>
<proteinExistence type="predicted"/>
<dbReference type="EMBL" id="BPLR01008631">
    <property type="protein sequence ID" value="GIY26137.1"/>
    <property type="molecule type" value="Genomic_DNA"/>
</dbReference>
<sequence>SNWTFKALFELKIWISVNEK</sequence>
<feature type="non-terminal residue" evidence="1">
    <location>
        <position position="1"/>
    </location>
</feature>
<dbReference type="AlphaFoldDB" id="A0AAV4RXM7"/>
<evidence type="ECO:0000313" key="1">
    <source>
        <dbReference type="EMBL" id="GIY26137.1"/>
    </source>
</evidence>
<evidence type="ECO:0000313" key="2">
    <source>
        <dbReference type="Proteomes" id="UP001054945"/>
    </source>
</evidence>
<reference evidence="1 2" key="1">
    <citation type="submission" date="2021-06" db="EMBL/GenBank/DDBJ databases">
        <title>Caerostris extrusa draft genome.</title>
        <authorList>
            <person name="Kono N."/>
            <person name="Arakawa K."/>
        </authorList>
    </citation>
    <scope>NUCLEOTIDE SEQUENCE [LARGE SCALE GENOMIC DNA]</scope>
</reference>
<accession>A0AAV4RXM7</accession>
<comment type="caution">
    <text evidence="1">The sequence shown here is derived from an EMBL/GenBank/DDBJ whole genome shotgun (WGS) entry which is preliminary data.</text>
</comment>
<gene>
    <name evidence="1" type="ORF">CEXT_790331</name>
</gene>